<dbReference type="AlphaFoldDB" id="A0A178N1L1"/>
<gene>
    <name evidence="1" type="ORF">A6A05_06155</name>
</gene>
<dbReference type="EMBL" id="LWQU01000032">
    <property type="protein sequence ID" value="OAN64464.1"/>
    <property type="molecule type" value="Genomic_DNA"/>
</dbReference>
<evidence type="ECO:0000313" key="1">
    <source>
        <dbReference type="EMBL" id="OAN64464.1"/>
    </source>
</evidence>
<organism evidence="1 2">
    <name type="scientific">Magnetospirillum moscoviense</name>
    <dbReference type="NCBI Taxonomy" id="1437059"/>
    <lineage>
        <taxon>Bacteria</taxon>
        <taxon>Pseudomonadati</taxon>
        <taxon>Pseudomonadota</taxon>
        <taxon>Alphaproteobacteria</taxon>
        <taxon>Rhodospirillales</taxon>
        <taxon>Rhodospirillaceae</taxon>
        <taxon>Magnetospirillum</taxon>
    </lineage>
</organism>
<dbReference type="Proteomes" id="UP000078543">
    <property type="component" value="Unassembled WGS sequence"/>
</dbReference>
<protein>
    <submittedName>
        <fullName evidence="1">Uncharacterized protein</fullName>
    </submittedName>
</protein>
<comment type="caution">
    <text evidence="1">The sequence shown here is derived from an EMBL/GenBank/DDBJ whole genome shotgun (WGS) entry which is preliminary data.</text>
</comment>
<keyword evidence="2" id="KW-1185">Reference proteome</keyword>
<reference evidence="1 2" key="1">
    <citation type="submission" date="2016-04" db="EMBL/GenBank/DDBJ databases">
        <title>Draft genome sequence of freshwater magnetotactic bacteria Magnetospirillum marisnigri SP-1 and Magnetospirillum moscoviense BB-1.</title>
        <authorList>
            <person name="Koziaeva V."/>
            <person name="Dziuba M.V."/>
            <person name="Ivanov T.M."/>
            <person name="Kuznetsov B."/>
            <person name="Grouzdev D.S."/>
        </authorList>
    </citation>
    <scope>NUCLEOTIDE SEQUENCE [LARGE SCALE GENOMIC DNA]</scope>
    <source>
        <strain evidence="1 2">BB-1</strain>
    </source>
</reference>
<proteinExistence type="predicted"/>
<sequence length="70" mass="7057">MAGGRIAHRFDEFEMAESVAGLALGGRAEQGRDVVMSLDVGLLGKIQITTVGLGLAGKGCPQVVDGLGCG</sequence>
<name>A0A178N1L1_9PROT</name>
<accession>A0A178N1L1</accession>
<evidence type="ECO:0000313" key="2">
    <source>
        <dbReference type="Proteomes" id="UP000078543"/>
    </source>
</evidence>